<dbReference type="InterPro" id="IPR004245">
    <property type="entry name" value="DUF229"/>
</dbReference>
<dbReference type="SUPFAM" id="SSF53649">
    <property type="entry name" value="Alkaline phosphatase-like"/>
    <property type="match status" value="1"/>
</dbReference>
<dbReference type="FunFam" id="3.40.720.10:FF:000017">
    <property type="entry name" value="Predicted protein"/>
    <property type="match status" value="1"/>
</dbReference>
<dbReference type="Proteomes" id="UP000271974">
    <property type="component" value="Unassembled WGS sequence"/>
</dbReference>
<dbReference type="Pfam" id="PF02995">
    <property type="entry name" value="DUF229"/>
    <property type="match status" value="1"/>
</dbReference>
<dbReference type="OrthoDB" id="6134545at2759"/>
<protein>
    <recommendedName>
        <fullName evidence="3">Sulfatase N-terminal domain-containing protein</fullName>
    </recommendedName>
</protein>
<evidence type="ECO:0000313" key="1">
    <source>
        <dbReference type="EMBL" id="RUS82880.1"/>
    </source>
</evidence>
<keyword evidence="2" id="KW-1185">Reference proteome</keyword>
<dbReference type="GO" id="GO:0005615">
    <property type="term" value="C:extracellular space"/>
    <property type="evidence" value="ECO:0007669"/>
    <property type="project" value="TreeGrafter"/>
</dbReference>
<dbReference type="Gene3D" id="3.40.720.10">
    <property type="entry name" value="Alkaline Phosphatase, subunit A"/>
    <property type="match status" value="1"/>
</dbReference>
<dbReference type="PANTHER" id="PTHR10974">
    <property type="entry name" value="FI08016P-RELATED"/>
    <property type="match status" value="1"/>
</dbReference>
<accession>A0A433TMU4</accession>
<dbReference type="PANTHER" id="PTHR10974:SF1">
    <property type="entry name" value="FI08016P-RELATED"/>
    <property type="match status" value="1"/>
</dbReference>
<sequence length="434" mass="49928">MLRSMPKTYKFLTEQLKSFDFTKHGQTGDHTFPNMLSLLSANSYEDVRQWWRNGVPQDAFNLIWNDFERAGYRTLFTEDKPSGGGFYWTGNTFLHPQTSYWNRPLELAMEQEEHFLWRERSCVGTRPITEYHLDYLVRFLDTFTDAPVAGMAVISEITHSDTTRASLVDEHILNFYNTLAAKGHLERSVIMFFSDHGSRWGEIRKTYNGVIDSRNPFLILTFPPWFLEKYPDLVRTLQTNTHRLTSHFDTRLTLLDLLYFKSQIPTPPYRGKHGLSLFHEIPRNRTCADASIPAEQCLCGVKVENYISTASPVVPTLTQALLSAIKQKSDPVQCEEYFLGRVLQVGILALPAPNRTMAQSTSVYSVRLAVEPGGAIFEATVTMEPETNETNIGNSITRLNMYRGEVECLPSPKQQMYCYCKRNRRFKNRQGVIQ</sequence>
<proteinExistence type="predicted"/>
<name>A0A433TMU4_ELYCH</name>
<dbReference type="InterPro" id="IPR017850">
    <property type="entry name" value="Alkaline_phosphatase_core_sf"/>
</dbReference>
<organism evidence="1 2">
    <name type="scientific">Elysia chlorotica</name>
    <name type="common">Eastern emerald elysia</name>
    <name type="synonym">Sea slug</name>
    <dbReference type="NCBI Taxonomy" id="188477"/>
    <lineage>
        <taxon>Eukaryota</taxon>
        <taxon>Metazoa</taxon>
        <taxon>Spiralia</taxon>
        <taxon>Lophotrochozoa</taxon>
        <taxon>Mollusca</taxon>
        <taxon>Gastropoda</taxon>
        <taxon>Heterobranchia</taxon>
        <taxon>Euthyneura</taxon>
        <taxon>Panpulmonata</taxon>
        <taxon>Sacoglossa</taxon>
        <taxon>Placobranchoidea</taxon>
        <taxon>Plakobranchidae</taxon>
        <taxon>Elysia</taxon>
    </lineage>
</organism>
<evidence type="ECO:0000313" key="2">
    <source>
        <dbReference type="Proteomes" id="UP000271974"/>
    </source>
</evidence>
<dbReference type="CDD" id="cd16021">
    <property type="entry name" value="ALP_like"/>
    <property type="match status" value="1"/>
</dbReference>
<dbReference type="AlphaFoldDB" id="A0A433TMU4"/>
<dbReference type="EMBL" id="RQTK01000267">
    <property type="protein sequence ID" value="RUS82880.1"/>
    <property type="molecule type" value="Genomic_DNA"/>
</dbReference>
<gene>
    <name evidence="1" type="ORF">EGW08_009345</name>
</gene>
<comment type="caution">
    <text evidence="1">The sequence shown here is derived from an EMBL/GenBank/DDBJ whole genome shotgun (WGS) entry which is preliminary data.</text>
</comment>
<evidence type="ECO:0008006" key="3">
    <source>
        <dbReference type="Google" id="ProtNLM"/>
    </source>
</evidence>
<reference evidence="1 2" key="1">
    <citation type="submission" date="2019-01" db="EMBL/GenBank/DDBJ databases">
        <title>A draft genome assembly of the solar-powered sea slug Elysia chlorotica.</title>
        <authorList>
            <person name="Cai H."/>
            <person name="Li Q."/>
            <person name="Fang X."/>
            <person name="Li J."/>
            <person name="Curtis N.E."/>
            <person name="Altenburger A."/>
            <person name="Shibata T."/>
            <person name="Feng M."/>
            <person name="Maeda T."/>
            <person name="Schwartz J.A."/>
            <person name="Shigenobu S."/>
            <person name="Lundholm N."/>
            <person name="Nishiyama T."/>
            <person name="Yang H."/>
            <person name="Hasebe M."/>
            <person name="Li S."/>
            <person name="Pierce S.K."/>
            <person name="Wang J."/>
        </authorList>
    </citation>
    <scope>NUCLEOTIDE SEQUENCE [LARGE SCALE GENOMIC DNA]</scope>
    <source>
        <strain evidence="1">EC2010</strain>
        <tissue evidence="1">Whole organism of an adult</tissue>
    </source>
</reference>